<evidence type="ECO:0000313" key="1">
    <source>
        <dbReference type="EMBL" id="KAF9647904.1"/>
    </source>
</evidence>
<proteinExistence type="predicted"/>
<sequence length="1624" mass="182723">MIDIKETASKHSVSLDQQEWRTPRLEPSILNQLLRRLIKDDDTPVVVGKKRRVENTDTHDGLPKRQKFANITNGTRTQTEDDLKIPAFKHTYDFAFTLSPPDPDNGNINVTEAYRKEVEVLKNMLSLCSQSSAISDRGDITLPTTVTNYSPDEYSRCTLEVYLPGFQDPLLSLRVYHAPGRQGSGDRHALGPICAAHLLGVHHGVELTFSVRLWPTLDPDHSPEHALPLKISVVMEGSLHFPKITHAPKNVKRSYGDAWNALIKYLFPPPPTNFPNYRGETDIKFLYSILEPAPPLPSHISSADIQPKELLSSLLPFQRRSVMWMLQREGKMLDEKGQAVPFVPDYCPLFWEDVELGGRAMYLNRLRETLSPKPPQPDAEHPGGSLNEAPGLGKTMECMALILLNPDIRRNPSVKRWDADAKVHVREVHTTLIITPATLASQWQDELKRHAPSLKVFFYEGWSKFNSMHSKTAAAASRSRSTNSATTTRGMSRSDEDDSPAPTDNNEGWCSYINEYDVCITTYNVLTNDLHVARPPAKRPRRDGVSYANIARQRSPLVTCEWYRVIMDEVQMVGGGKTEEMVSLIPRLSSFAVSGTPARSQVPDLIHVLGFLRVGGIPTAIWGKLQRPEFVGDFVSLFRRLAIRTTKSMVRDELGIPDQTRYLVPIDLGRVEKHFYDQNMEQALLALGFDARGVTVDERLLDPVQLRSWIRKLRGICTHPQVGQLQSSAEKKGTFRSIEEVLDSMRETNWKSYMEERRSRINHMTTCAQLQQRNQEDLARYQHALETLLIAEVETNALIEDLNAALEMLNSQSSKSNPLERGTSDDNTKGKEKEKESSPDTDEDDEDDDAGKRSGIANRLREAELLLHKVTFLTGDVYHTLGAKYSKDEESAYAKAELIRRKLLKVTEEHAIRAIAAMADQTAGLEVDELLLPEDYLKEYRDFRSSKEREEDPEEMEVDESIEETEEEIMESDEGSDYDDDKDHGKGKGREREKVKKLAKPPSNTKTKLKNKLKPARQILNELVQEGNTMITELLNAQTNLLWQWRGRLVELLTRSISSESGEDADGKEYARSLETQGEAETFLHAYSVLLNDRREALFAEKSLLAAHEGRGKFKRATAAAMRALGGVADVDVEVVNDPYETRPEDQVLQRDLMEERLILLVPFQGRALKSIMVDLTNFASNHGKKLKSVATDAASSLRDLISSQLRHNDKLDADLVHFRRAFNERVLYFRQLQEISDSVVETEWEGSLDDALTGSKATVDDLGVKVNGLQSHQRYLDNLSGTNVTGEEDDTCIVCRCEFLAGFVTRCAHVFCEDCLKAWLSRKEGKVCPVCRVPIDQDQLQKFHVKDNAPNTPVQGLRVDELAPKSRRVIEYNNINPDLFNVISEVQCFGSYGTKIEMLIRHLLYLQIHEPDAKSIVFSAWADSLHIIDHALKSNGIPSIRIDKGGKGSAAKTFDQDPGLRVMLLHGERENAGLNIVCASRVFLLESVVNHAFEVQAIARIDRLSQTRSTQVFCYYAKDTIEKNILDLAARQGLSLYTKENSAGNLTNVALASTTKGKSGQKGDFISSAEDMLAIFFPHLFEDLEFLIPPENDVTMDEAVVVGAAERVSQMHVNAEAGPSRLR</sequence>
<reference evidence="1" key="1">
    <citation type="submission" date="2019-10" db="EMBL/GenBank/DDBJ databases">
        <authorList>
            <consortium name="DOE Joint Genome Institute"/>
            <person name="Kuo A."/>
            <person name="Miyauchi S."/>
            <person name="Kiss E."/>
            <person name="Drula E."/>
            <person name="Kohler A."/>
            <person name="Sanchez-Garcia M."/>
            <person name="Andreopoulos B."/>
            <person name="Barry K.W."/>
            <person name="Bonito G."/>
            <person name="Buee M."/>
            <person name="Carver A."/>
            <person name="Chen C."/>
            <person name="Cichocki N."/>
            <person name="Clum A."/>
            <person name="Culley D."/>
            <person name="Crous P.W."/>
            <person name="Fauchery L."/>
            <person name="Girlanda M."/>
            <person name="Hayes R."/>
            <person name="Keri Z."/>
            <person name="Labutti K."/>
            <person name="Lipzen A."/>
            <person name="Lombard V."/>
            <person name="Magnuson J."/>
            <person name="Maillard F."/>
            <person name="Morin E."/>
            <person name="Murat C."/>
            <person name="Nolan M."/>
            <person name="Ohm R."/>
            <person name="Pangilinan J."/>
            <person name="Pereira M."/>
            <person name="Perotto S."/>
            <person name="Peter M."/>
            <person name="Riley R."/>
            <person name="Sitrit Y."/>
            <person name="Stielow B."/>
            <person name="Szollosi G."/>
            <person name="Zifcakova L."/>
            <person name="Stursova M."/>
            <person name="Spatafora J.W."/>
            <person name="Tedersoo L."/>
            <person name="Vaario L.-M."/>
            <person name="Yamada A."/>
            <person name="Yan M."/>
            <person name="Wang P."/>
            <person name="Xu J."/>
            <person name="Bruns T."/>
            <person name="Baldrian P."/>
            <person name="Vilgalys R."/>
            <person name="Henrissat B."/>
            <person name="Grigoriev I.V."/>
            <person name="Hibbett D."/>
            <person name="Nagy L.G."/>
            <person name="Martin F.M."/>
        </authorList>
    </citation>
    <scope>NUCLEOTIDE SEQUENCE</scope>
    <source>
        <strain evidence="1">P2</strain>
    </source>
</reference>
<protein>
    <submittedName>
        <fullName evidence="1">Uncharacterized protein</fullName>
    </submittedName>
</protein>
<organism evidence="1 2">
    <name type="scientific">Thelephora ganbajun</name>
    <name type="common">Ganba fungus</name>
    <dbReference type="NCBI Taxonomy" id="370292"/>
    <lineage>
        <taxon>Eukaryota</taxon>
        <taxon>Fungi</taxon>
        <taxon>Dikarya</taxon>
        <taxon>Basidiomycota</taxon>
        <taxon>Agaricomycotina</taxon>
        <taxon>Agaricomycetes</taxon>
        <taxon>Thelephorales</taxon>
        <taxon>Thelephoraceae</taxon>
        <taxon>Thelephora</taxon>
    </lineage>
</organism>
<dbReference type="Proteomes" id="UP000886501">
    <property type="component" value="Unassembled WGS sequence"/>
</dbReference>
<dbReference type="EMBL" id="MU118023">
    <property type="protein sequence ID" value="KAF9647904.1"/>
    <property type="molecule type" value="Genomic_DNA"/>
</dbReference>
<evidence type="ECO:0000313" key="2">
    <source>
        <dbReference type="Proteomes" id="UP000886501"/>
    </source>
</evidence>
<reference evidence="1" key="2">
    <citation type="journal article" date="2020" name="Nat. Commun.">
        <title>Large-scale genome sequencing of mycorrhizal fungi provides insights into the early evolution of symbiotic traits.</title>
        <authorList>
            <person name="Miyauchi S."/>
            <person name="Kiss E."/>
            <person name="Kuo A."/>
            <person name="Drula E."/>
            <person name="Kohler A."/>
            <person name="Sanchez-Garcia M."/>
            <person name="Morin E."/>
            <person name="Andreopoulos B."/>
            <person name="Barry K.W."/>
            <person name="Bonito G."/>
            <person name="Buee M."/>
            <person name="Carver A."/>
            <person name="Chen C."/>
            <person name="Cichocki N."/>
            <person name="Clum A."/>
            <person name="Culley D."/>
            <person name="Crous P.W."/>
            <person name="Fauchery L."/>
            <person name="Girlanda M."/>
            <person name="Hayes R.D."/>
            <person name="Keri Z."/>
            <person name="LaButti K."/>
            <person name="Lipzen A."/>
            <person name="Lombard V."/>
            <person name="Magnuson J."/>
            <person name="Maillard F."/>
            <person name="Murat C."/>
            <person name="Nolan M."/>
            <person name="Ohm R.A."/>
            <person name="Pangilinan J."/>
            <person name="Pereira M.F."/>
            <person name="Perotto S."/>
            <person name="Peter M."/>
            <person name="Pfister S."/>
            <person name="Riley R."/>
            <person name="Sitrit Y."/>
            <person name="Stielow J.B."/>
            <person name="Szollosi G."/>
            <person name="Zifcakova L."/>
            <person name="Stursova M."/>
            <person name="Spatafora J.W."/>
            <person name="Tedersoo L."/>
            <person name="Vaario L.M."/>
            <person name="Yamada A."/>
            <person name="Yan M."/>
            <person name="Wang P."/>
            <person name="Xu J."/>
            <person name="Bruns T."/>
            <person name="Baldrian P."/>
            <person name="Vilgalys R."/>
            <person name="Dunand C."/>
            <person name="Henrissat B."/>
            <person name="Grigoriev I.V."/>
            <person name="Hibbett D."/>
            <person name="Nagy L.G."/>
            <person name="Martin F.M."/>
        </authorList>
    </citation>
    <scope>NUCLEOTIDE SEQUENCE</scope>
    <source>
        <strain evidence="1">P2</strain>
    </source>
</reference>
<name>A0ACB6ZE99_THEGA</name>
<gene>
    <name evidence="1" type="ORF">BDM02DRAFT_3145032</name>
</gene>
<keyword evidence="2" id="KW-1185">Reference proteome</keyword>
<comment type="caution">
    <text evidence="1">The sequence shown here is derived from an EMBL/GenBank/DDBJ whole genome shotgun (WGS) entry which is preliminary data.</text>
</comment>
<accession>A0ACB6ZE99</accession>